<dbReference type="GeneID" id="103609108"/>
<dbReference type="PANTHER" id="PTHR15207:SF1">
    <property type="entry name" value="GASDERMIN-E"/>
    <property type="match status" value="1"/>
</dbReference>
<evidence type="ECO:0000256" key="7">
    <source>
        <dbReference type="ARBA" id="ARBA00022590"/>
    </source>
</evidence>
<evidence type="ECO:0000256" key="10">
    <source>
        <dbReference type="ARBA" id="ARBA00023139"/>
    </source>
</evidence>
<reference evidence="15" key="1">
    <citation type="submission" date="2025-08" db="UniProtKB">
        <authorList>
            <consortium name="RefSeq"/>
        </authorList>
    </citation>
    <scope>IDENTIFICATION</scope>
</reference>
<accession>A0ABM0SFQ1</accession>
<evidence type="ECO:0000256" key="1">
    <source>
        <dbReference type="ARBA" id="ARBA00004496"/>
    </source>
</evidence>
<dbReference type="Pfam" id="PF17708">
    <property type="entry name" value="Gasdermin_C"/>
    <property type="match status" value="1"/>
</dbReference>
<keyword evidence="9" id="KW-0472">Membrane</keyword>
<evidence type="ECO:0000259" key="13">
    <source>
        <dbReference type="Pfam" id="PF17708"/>
    </source>
</evidence>
<comment type="subcellular location">
    <subcellularLocation>
        <location evidence="2">Cell membrane</location>
        <topology evidence="2">Multi-pass membrane protein</topology>
    </subcellularLocation>
    <subcellularLocation>
        <location evidence="1">Cytoplasm</location>
    </subcellularLocation>
</comment>
<evidence type="ECO:0000256" key="3">
    <source>
        <dbReference type="ARBA" id="ARBA00009279"/>
    </source>
</evidence>
<comment type="similarity">
    <text evidence="3">Belongs to the gasdermin family.</text>
</comment>
<dbReference type="RefSeq" id="XP_008591692.1">
    <property type="nucleotide sequence ID" value="XM_008593470.1"/>
</dbReference>
<evidence type="ECO:0000256" key="4">
    <source>
        <dbReference type="ARBA" id="ARBA00022452"/>
    </source>
</evidence>
<evidence type="ECO:0000259" key="12">
    <source>
        <dbReference type="Pfam" id="PF04598"/>
    </source>
</evidence>
<keyword evidence="4" id="KW-1134">Transmembrane beta strand</keyword>
<keyword evidence="11" id="KW-0449">Lipoprotein</keyword>
<dbReference type="Pfam" id="PF04598">
    <property type="entry name" value="Gasdermin"/>
    <property type="match status" value="1"/>
</dbReference>
<keyword evidence="10" id="KW-0564">Palmitate</keyword>
<keyword evidence="7" id="KW-1210">Necrosis</keyword>
<evidence type="ECO:0000256" key="9">
    <source>
        <dbReference type="ARBA" id="ARBA00023136"/>
    </source>
</evidence>
<feature type="domain" description="Gasdermin PUB" evidence="13">
    <location>
        <begin position="218"/>
        <end position="394"/>
    </location>
</feature>
<dbReference type="InterPro" id="IPR041263">
    <property type="entry name" value="Gasdermin_PUB"/>
</dbReference>
<dbReference type="InterPro" id="IPR040460">
    <property type="entry name" value="Gasdermin_pore"/>
</dbReference>
<evidence type="ECO:0000256" key="2">
    <source>
        <dbReference type="ARBA" id="ARBA00004651"/>
    </source>
</evidence>
<evidence type="ECO:0000256" key="6">
    <source>
        <dbReference type="ARBA" id="ARBA00022490"/>
    </source>
</evidence>
<dbReference type="InterPro" id="IPR042377">
    <property type="entry name" value="GSDME"/>
</dbReference>
<dbReference type="PANTHER" id="PTHR15207">
    <property type="entry name" value="NONSYNDROMIC HEARING IMPAIRMENT PROTEIN"/>
    <property type="match status" value="1"/>
</dbReference>
<evidence type="ECO:0000313" key="14">
    <source>
        <dbReference type="Proteomes" id="UP000694923"/>
    </source>
</evidence>
<organism evidence="14 15">
    <name type="scientific">Galeopterus variegatus</name>
    <name type="common">Malayan flying lemur</name>
    <name type="synonym">Cynocephalus variegatus</name>
    <dbReference type="NCBI Taxonomy" id="482537"/>
    <lineage>
        <taxon>Eukaryota</taxon>
        <taxon>Metazoa</taxon>
        <taxon>Chordata</taxon>
        <taxon>Craniata</taxon>
        <taxon>Vertebrata</taxon>
        <taxon>Euteleostomi</taxon>
        <taxon>Mammalia</taxon>
        <taxon>Eutheria</taxon>
        <taxon>Euarchontoglires</taxon>
        <taxon>Dermoptera</taxon>
        <taxon>Cynocephalidae</taxon>
        <taxon>Galeopterus</taxon>
    </lineage>
</organism>
<protein>
    <submittedName>
        <fullName evidence="15">Non-syndromic hearing impairment protein 5</fullName>
    </submittedName>
</protein>
<name>A0ABM0SFQ1_GALVR</name>
<sequence length="422" mass="46638">MQYWGERSRLIRTSTPCLKLLPSSCPQTHSCFSQTVPNYTLCLMRAHFLQEPHHPMVPLLGTINLKNPVLQQVLERRSDVLCILTQKIVTTQKCVISEHMQVEERCGGMLGVQTKTVQVSATEDGNVTKDSNVVLEIPAATTIAYGVIELYVKLDGQFGSKVIGWVLVHTYPPQQLGTSVKALMTMSYKKQGLLSRVARYAQQSRDWLCSVFTVTLHLERNFHPFVELPEQQQTALSTILQAVLFDDELLVVLEQVCDDVVNGVSPPLVVVGELKPPQQQDLTAFLQLVGCSVWGRGPSVQDAVSDQKLFAAAYFLVSALAEMPDNAAALLGTCCKLQIIPTLCRLLHVLSDEGVADLEDPTLAPLKDTEKFGIVQCLFASADISLERVQSSVRAVILKDPNVFPLILYITLNGLYALGREH</sequence>
<evidence type="ECO:0000313" key="15">
    <source>
        <dbReference type="RefSeq" id="XP_008591692.1"/>
    </source>
</evidence>
<keyword evidence="5" id="KW-1003">Cell membrane</keyword>
<keyword evidence="6" id="KW-0963">Cytoplasm</keyword>
<proteinExistence type="inferred from homology"/>
<gene>
    <name evidence="15" type="primary">DFNA5</name>
</gene>
<dbReference type="Proteomes" id="UP000694923">
    <property type="component" value="Unplaced"/>
</dbReference>
<evidence type="ECO:0000256" key="8">
    <source>
        <dbReference type="ARBA" id="ARBA00022692"/>
    </source>
</evidence>
<evidence type="ECO:0000256" key="5">
    <source>
        <dbReference type="ARBA" id="ARBA00022475"/>
    </source>
</evidence>
<feature type="domain" description="Gasdermin pore forming" evidence="12">
    <location>
        <begin position="62"/>
        <end position="158"/>
    </location>
</feature>
<keyword evidence="14" id="KW-1185">Reference proteome</keyword>
<keyword evidence="8" id="KW-0812">Transmembrane</keyword>
<evidence type="ECO:0000256" key="11">
    <source>
        <dbReference type="ARBA" id="ARBA00023288"/>
    </source>
</evidence>